<evidence type="ECO:0000313" key="4">
    <source>
        <dbReference type="Proteomes" id="UP001049518"/>
    </source>
</evidence>
<feature type="chain" id="PRO_5045148309" description="Secreted protein" evidence="2">
    <location>
        <begin position="32"/>
        <end position="120"/>
    </location>
</feature>
<keyword evidence="4" id="KW-1185">Reference proteome</keyword>
<dbReference type="EMBL" id="CP059572">
    <property type="protein sequence ID" value="QXJ23233.1"/>
    <property type="molecule type" value="Genomic_DNA"/>
</dbReference>
<name>A0ABX8QWZ3_9ACTN</name>
<sequence length="120" mass="12196">MSKRTMGRRVAGALAVSAFAAALLPAGVAMADGEEQPPTYTCDQVAPGGEDQASGFEGTGACEVTSGELPEEGPVLGTFVISSRQAGPGGSVYCEVSRPFSGFAKLPESVQGLQCSPLER</sequence>
<organism evidence="3 4">
    <name type="scientific">Actinomadura graeca</name>
    <dbReference type="NCBI Taxonomy" id="2750812"/>
    <lineage>
        <taxon>Bacteria</taxon>
        <taxon>Bacillati</taxon>
        <taxon>Actinomycetota</taxon>
        <taxon>Actinomycetes</taxon>
        <taxon>Streptosporangiales</taxon>
        <taxon>Thermomonosporaceae</taxon>
        <taxon>Actinomadura</taxon>
    </lineage>
</organism>
<evidence type="ECO:0000313" key="3">
    <source>
        <dbReference type="EMBL" id="QXJ23233.1"/>
    </source>
</evidence>
<accession>A0ABX8QWZ3</accession>
<evidence type="ECO:0000256" key="1">
    <source>
        <dbReference type="SAM" id="MobiDB-lite"/>
    </source>
</evidence>
<evidence type="ECO:0008006" key="5">
    <source>
        <dbReference type="Google" id="ProtNLM"/>
    </source>
</evidence>
<proteinExistence type="predicted"/>
<keyword evidence="2" id="KW-0732">Signal</keyword>
<evidence type="ECO:0000256" key="2">
    <source>
        <dbReference type="SAM" id="SignalP"/>
    </source>
</evidence>
<dbReference type="Proteomes" id="UP001049518">
    <property type="component" value="Chromosome"/>
</dbReference>
<feature type="region of interest" description="Disordered" evidence="1">
    <location>
        <begin position="32"/>
        <end position="60"/>
    </location>
</feature>
<reference evidence="3" key="1">
    <citation type="submission" date="2020-07" db="EMBL/GenBank/DDBJ databases">
        <authorList>
            <person name="Tarantini F.S."/>
            <person name="Hong K.W."/>
            <person name="Chan K.G."/>
        </authorList>
    </citation>
    <scope>NUCLEOTIDE SEQUENCE</scope>
    <source>
        <strain evidence="3">32-07</strain>
    </source>
</reference>
<protein>
    <recommendedName>
        <fullName evidence="5">Secreted protein</fullName>
    </recommendedName>
</protein>
<gene>
    <name evidence="3" type="ORF">AGRA3207_004365</name>
</gene>
<dbReference type="RefSeq" id="WP_231328914.1">
    <property type="nucleotide sequence ID" value="NZ_CP059572.1"/>
</dbReference>
<feature type="signal peptide" evidence="2">
    <location>
        <begin position="1"/>
        <end position="31"/>
    </location>
</feature>